<feature type="region of interest" description="Disordered" evidence="1">
    <location>
        <begin position="1"/>
        <end position="25"/>
    </location>
</feature>
<organism>
    <name type="scientific">Branchiostoma floridae</name>
    <name type="common">Florida lancelet</name>
    <name type="synonym">Amphioxus</name>
    <dbReference type="NCBI Taxonomy" id="7739"/>
    <lineage>
        <taxon>Eukaryota</taxon>
        <taxon>Metazoa</taxon>
        <taxon>Chordata</taxon>
        <taxon>Cephalochordata</taxon>
        <taxon>Leptocardii</taxon>
        <taxon>Amphioxiformes</taxon>
        <taxon>Branchiostomatidae</taxon>
        <taxon>Branchiostoma</taxon>
    </lineage>
</organism>
<dbReference type="EMBL" id="GG666603">
    <property type="protein sequence ID" value="EEN50032.1"/>
    <property type="molecule type" value="Genomic_DNA"/>
</dbReference>
<dbReference type="InParanoid" id="C3ZAZ5"/>
<evidence type="ECO:0000256" key="1">
    <source>
        <dbReference type="SAM" id="MobiDB-lite"/>
    </source>
</evidence>
<proteinExistence type="predicted"/>
<dbReference type="AlphaFoldDB" id="C3ZAZ5"/>
<protein>
    <submittedName>
        <fullName evidence="2">Uncharacterized protein</fullName>
    </submittedName>
</protein>
<reference evidence="2" key="1">
    <citation type="journal article" date="2008" name="Nature">
        <title>The amphioxus genome and the evolution of the chordate karyotype.</title>
        <authorList>
            <consortium name="US DOE Joint Genome Institute (JGI-PGF)"/>
            <person name="Putnam N.H."/>
            <person name="Butts T."/>
            <person name="Ferrier D.E.K."/>
            <person name="Furlong R.F."/>
            <person name="Hellsten U."/>
            <person name="Kawashima T."/>
            <person name="Robinson-Rechavi M."/>
            <person name="Shoguchi E."/>
            <person name="Terry A."/>
            <person name="Yu J.-K."/>
            <person name="Benito-Gutierrez E.L."/>
            <person name="Dubchak I."/>
            <person name="Garcia-Fernandez J."/>
            <person name="Gibson-Brown J.J."/>
            <person name="Grigoriev I.V."/>
            <person name="Horton A.C."/>
            <person name="de Jong P.J."/>
            <person name="Jurka J."/>
            <person name="Kapitonov V.V."/>
            <person name="Kohara Y."/>
            <person name="Kuroki Y."/>
            <person name="Lindquist E."/>
            <person name="Lucas S."/>
            <person name="Osoegawa K."/>
            <person name="Pennacchio L.A."/>
            <person name="Salamov A.A."/>
            <person name="Satou Y."/>
            <person name="Sauka-Spengler T."/>
            <person name="Schmutz J."/>
            <person name="Shin-I T."/>
            <person name="Toyoda A."/>
            <person name="Bronner-Fraser M."/>
            <person name="Fujiyama A."/>
            <person name="Holland L.Z."/>
            <person name="Holland P.W.H."/>
            <person name="Satoh N."/>
            <person name="Rokhsar D.S."/>
        </authorList>
    </citation>
    <scope>NUCLEOTIDE SEQUENCE [LARGE SCALE GENOMIC DNA]</scope>
    <source>
        <strain evidence="2">S238N-H82</strain>
        <tissue evidence="2">Testes</tissue>
    </source>
</reference>
<feature type="compositionally biased region" description="Gly residues" evidence="1">
    <location>
        <begin position="59"/>
        <end position="88"/>
    </location>
</feature>
<sequence length="464" mass="51057">MDVDIDMGERGGGGQRLAAEEEERQSIPASLTFAPEWLRFGPDQGQGRGVGGTRLTQGPSGGRGVGGTGLTQGASVGGVGGTGLTQGPWGGGGVSVTLEDSEFASLWQRNLRYRLFPRDWQMFNVMGLDSVANMCGRKDSKPTTLLTGSGTKCFPLDLTDDQPGTNVTSADNTSYAPKPVLNEISDYSRQLADLVHSYMPEVNKGNYSHCCPATPTPKLRNQSSAGILTSSGATRPQALGTKSELKNVQPELQKLLHSVDTDLGVRQRIGYHHKPDHTADIQRLVFQYEQANVLDFPPGKEYRSFCGNREHAHHVSQMGEGLQRKVNKQTQTCRRVVVSLRSAGSLPGEFSDPSLSFADDMAFPDSIVIAGHSFVSRLESYIRHTPLTQCFKTRKQAQESPEFHLRHSSTVIHNWKAHVLRAVNQELGKQSALQQLDNQTDLIITDWAMKFLPMKYRPHAWVFR</sequence>
<gene>
    <name evidence="2" type="ORF">BRAFLDRAFT_68539</name>
</gene>
<feature type="region of interest" description="Disordered" evidence="1">
    <location>
        <begin position="38"/>
        <end position="88"/>
    </location>
</feature>
<accession>C3ZAZ5</accession>
<evidence type="ECO:0000313" key="2">
    <source>
        <dbReference type="EMBL" id="EEN50032.1"/>
    </source>
</evidence>
<name>C3ZAZ5_BRAFL</name>